<evidence type="ECO:0000313" key="1">
    <source>
        <dbReference type="EMBL" id="VFJ44398.1"/>
    </source>
</evidence>
<organism evidence="3">
    <name type="scientific">Candidatus Kentrum sp. FM</name>
    <dbReference type="NCBI Taxonomy" id="2126340"/>
    <lineage>
        <taxon>Bacteria</taxon>
        <taxon>Pseudomonadati</taxon>
        <taxon>Pseudomonadota</taxon>
        <taxon>Gammaproteobacteria</taxon>
        <taxon>Candidatus Kentrum</taxon>
    </lineage>
</organism>
<reference evidence="3" key="1">
    <citation type="submission" date="2019-02" db="EMBL/GenBank/DDBJ databases">
        <authorList>
            <person name="Gruber-Vodicka R. H."/>
            <person name="Seah K. B. B."/>
        </authorList>
    </citation>
    <scope>NUCLEOTIDE SEQUENCE</scope>
    <source>
        <strain evidence="1">BECK_BZ163</strain>
        <strain evidence="3">BECK_BZ164</strain>
        <strain evidence="2">BECK_BZ165</strain>
    </source>
</reference>
<protein>
    <submittedName>
        <fullName evidence="3">Uncharacterized protein</fullName>
    </submittedName>
</protein>
<evidence type="ECO:0000313" key="3">
    <source>
        <dbReference type="EMBL" id="VFK06515.1"/>
    </source>
</evidence>
<gene>
    <name evidence="1" type="ORF">BECKFM1743A_GA0114220_1001617</name>
    <name evidence="3" type="ORF">BECKFM1743B_GA0114221_1001818</name>
    <name evidence="2" type="ORF">BECKFM1743C_GA0114222_103015</name>
</gene>
<name>A0A450VP04_9GAMM</name>
<accession>A0A450VP04</accession>
<dbReference type="EMBL" id="CAADFA010000301">
    <property type="protein sequence ID" value="VFJ61851.1"/>
    <property type="molecule type" value="Genomic_DNA"/>
</dbReference>
<evidence type="ECO:0000313" key="2">
    <source>
        <dbReference type="EMBL" id="VFJ61851.1"/>
    </source>
</evidence>
<dbReference type="AlphaFoldDB" id="A0A450VP04"/>
<sequence>MSDFEIKLNQCPIRSFLVFLHVIPVYDVTTKTQRHEEDTPVRDPMSLFVPLWFTSSKLKRSVAVFRARSLSDLIPYPESLRQDDRKNATGFP</sequence>
<dbReference type="EMBL" id="CAADFL010000018">
    <property type="protein sequence ID" value="VFK06515.1"/>
    <property type="molecule type" value="Genomic_DNA"/>
</dbReference>
<dbReference type="EMBL" id="CAADEZ010000016">
    <property type="protein sequence ID" value="VFJ44398.1"/>
    <property type="molecule type" value="Genomic_DNA"/>
</dbReference>
<proteinExistence type="predicted"/>